<dbReference type="InterPro" id="IPR036568">
    <property type="entry name" value="GGCT-like_sf"/>
</dbReference>
<dbReference type="Gene3D" id="3.10.490.10">
    <property type="entry name" value="Gamma-glutamyl cyclotransferase-like"/>
    <property type="match status" value="1"/>
</dbReference>
<evidence type="ECO:0000313" key="2">
    <source>
        <dbReference type="EMBL" id="TDL76243.1"/>
    </source>
</evidence>
<dbReference type="InterPro" id="IPR009288">
    <property type="entry name" value="AIG2-like_dom"/>
</dbReference>
<name>A0A4R6A623_9RHOB</name>
<keyword evidence="3" id="KW-1185">Reference proteome</keyword>
<reference evidence="2 3" key="1">
    <citation type="submission" date="2019-03" db="EMBL/GenBank/DDBJ databases">
        <title>Primorskyibacter sp. SS33 isolated from sediments.</title>
        <authorList>
            <person name="Xunke S."/>
        </authorList>
    </citation>
    <scope>NUCLEOTIDE SEQUENCE [LARGE SCALE GENOMIC DNA]</scope>
    <source>
        <strain evidence="2 3">SS33</strain>
    </source>
</reference>
<evidence type="ECO:0000259" key="1">
    <source>
        <dbReference type="Pfam" id="PF06094"/>
    </source>
</evidence>
<dbReference type="Pfam" id="PF06094">
    <property type="entry name" value="GGACT"/>
    <property type="match status" value="1"/>
</dbReference>
<dbReference type="EMBL" id="SNAA01000018">
    <property type="protein sequence ID" value="TDL76243.1"/>
    <property type="molecule type" value="Genomic_DNA"/>
</dbReference>
<keyword evidence="2" id="KW-0808">Transferase</keyword>
<protein>
    <submittedName>
        <fullName evidence="2">Gamma-glutamylcyclotransferase</fullName>
    </submittedName>
</protein>
<dbReference type="InterPro" id="IPR013024">
    <property type="entry name" value="GGCT-like"/>
</dbReference>
<organism evidence="2 3">
    <name type="scientific">Palleronia sediminis</name>
    <dbReference type="NCBI Taxonomy" id="2547833"/>
    <lineage>
        <taxon>Bacteria</taxon>
        <taxon>Pseudomonadati</taxon>
        <taxon>Pseudomonadota</taxon>
        <taxon>Alphaproteobacteria</taxon>
        <taxon>Rhodobacterales</taxon>
        <taxon>Roseobacteraceae</taxon>
        <taxon>Palleronia</taxon>
    </lineage>
</organism>
<gene>
    <name evidence="2" type="ORF">E2L08_14215</name>
</gene>
<dbReference type="CDD" id="cd06661">
    <property type="entry name" value="GGCT_like"/>
    <property type="match status" value="1"/>
</dbReference>
<dbReference type="OrthoDB" id="482277at2"/>
<dbReference type="SUPFAM" id="SSF110857">
    <property type="entry name" value="Gamma-glutamyl cyclotransferase-like"/>
    <property type="match status" value="1"/>
</dbReference>
<feature type="domain" description="Gamma-glutamylcyclotransferase AIG2-like" evidence="1">
    <location>
        <begin position="24"/>
        <end position="143"/>
    </location>
</feature>
<sequence length="153" mass="16819">MALIPTDPIPRLHVPADPFVGDRVFVYGTLRRGFINNEATIAFRDGARFLSMGTVPGALYSVGWYPALIEGGAGRVTGELWELATPGLMAVLDEYEGVGCDNPPEYTRERRHVQTEAGPVEAWVYIYIDEVEPLQLIPGGDWAAAFNDPAERI</sequence>
<dbReference type="Proteomes" id="UP000295701">
    <property type="component" value="Unassembled WGS sequence"/>
</dbReference>
<dbReference type="AlphaFoldDB" id="A0A4R6A623"/>
<dbReference type="GO" id="GO:0016740">
    <property type="term" value="F:transferase activity"/>
    <property type="evidence" value="ECO:0007669"/>
    <property type="project" value="UniProtKB-KW"/>
</dbReference>
<dbReference type="RefSeq" id="WP_133397757.1">
    <property type="nucleotide sequence ID" value="NZ_SNAA01000018.1"/>
</dbReference>
<evidence type="ECO:0000313" key="3">
    <source>
        <dbReference type="Proteomes" id="UP000295701"/>
    </source>
</evidence>
<accession>A0A4R6A623</accession>
<comment type="caution">
    <text evidence="2">The sequence shown here is derived from an EMBL/GenBank/DDBJ whole genome shotgun (WGS) entry which is preliminary data.</text>
</comment>
<proteinExistence type="predicted"/>